<evidence type="ECO:0000313" key="2">
    <source>
        <dbReference type="EMBL" id="SIS78995.1"/>
    </source>
</evidence>
<organism evidence="2 3">
    <name type="scientific">Chryseobacterium ureilyticum</name>
    <dbReference type="NCBI Taxonomy" id="373668"/>
    <lineage>
        <taxon>Bacteria</taxon>
        <taxon>Pseudomonadati</taxon>
        <taxon>Bacteroidota</taxon>
        <taxon>Flavobacteriia</taxon>
        <taxon>Flavobacteriales</taxon>
        <taxon>Weeksellaceae</taxon>
        <taxon>Chryseobacterium group</taxon>
        <taxon>Chryseobacterium</taxon>
    </lineage>
</organism>
<dbReference type="GO" id="GO:0008236">
    <property type="term" value="F:serine-type peptidase activity"/>
    <property type="evidence" value="ECO:0007669"/>
    <property type="project" value="InterPro"/>
</dbReference>
<evidence type="ECO:0000259" key="1">
    <source>
        <dbReference type="SMART" id="SM00245"/>
    </source>
</evidence>
<dbReference type="RefSeq" id="WP_084184370.1">
    <property type="nucleotide sequence ID" value="NZ_FTOL01000002.1"/>
</dbReference>
<proteinExistence type="predicted"/>
<accession>A0A1N7LYR9</accession>
<feature type="domain" description="Tail specific protease" evidence="1">
    <location>
        <begin position="344"/>
        <end position="546"/>
    </location>
</feature>
<evidence type="ECO:0000313" key="3">
    <source>
        <dbReference type="Proteomes" id="UP000186744"/>
    </source>
</evidence>
<dbReference type="GO" id="GO:0006508">
    <property type="term" value="P:proteolysis"/>
    <property type="evidence" value="ECO:0007669"/>
    <property type="project" value="InterPro"/>
</dbReference>
<name>A0A1N7LYR9_9FLAO</name>
<dbReference type="GO" id="GO:0030288">
    <property type="term" value="C:outer membrane-bounded periplasmic space"/>
    <property type="evidence" value="ECO:0007669"/>
    <property type="project" value="TreeGrafter"/>
</dbReference>
<dbReference type="PANTHER" id="PTHR32060">
    <property type="entry name" value="TAIL-SPECIFIC PROTEASE"/>
    <property type="match status" value="1"/>
</dbReference>
<dbReference type="Pfam" id="PF03572">
    <property type="entry name" value="Peptidase_S41"/>
    <property type="match status" value="1"/>
</dbReference>
<dbReference type="GO" id="GO:0004175">
    <property type="term" value="F:endopeptidase activity"/>
    <property type="evidence" value="ECO:0007669"/>
    <property type="project" value="TreeGrafter"/>
</dbReference>
<dbReference type="STRING" id="373668.SAMN05421786_102107"/>
<dbReference type="Proteomes" id="UP000186744">
    <property type="component" value="Unassembled WGS sequence"/>
</dbReference>
<dbReference type="Gene3D" id="3.30.750.44">
    <property type="match status" value="1"/>
</dbReference>
<protein>
    <submittedName>
        <fullName evidence="2">Peptidase family S41</fullName>
    </submittedName>
</protein>
<dbReference type="OrthoDB" id="5379939at2"/>
<dbReference type="AlphaFoldDB" id="A0A1N7LYR9"/>
<dbReference type="Gene3D" id="3.90.226.10">
    <property type="entry name" value="2-enoyl-CoA Hydratase, Chain A, domain 1"/>
    <property type="match status" value="1"/>
</dbReference>
<dbReference type="SUPFAM" id="SSF52096">
    <property type="entry name" value="ClpP/crotonase"/>
    <property type="match status" value="1"/>
</dbReference>
<gene>
    <name evidence="2" type="ORF">SAMN05421786_102107</name>
</gene>
<dbReference type="GO" id="GO:0007165">
    <property type="term" value="P:signal transduction"/>
    <property type="evidence" value="ECO:0007669"/>
    <property type="project" value="TreeGrafter"/>
</dbReference>
<dbReference type="PANTHER" id="PTHR32060:SF30">
    <property type="entry name" value="CARBOXY-TERMINAL PROCESSING PROTEASE CTPA"/>
    <property type="match status" value="1"/>
</dbReference>
<sequence length="570" mass="66005">MTKLKLFFLCIVCSGLIFGQSNSEIKKLEDFAKMYSVVRHFHPSDESANFNWDLFAMYGVEEILKTKNQKEFEIKIKELFLPLAPSVTYGKNEYQWDKTGTKPVYWVNKGLGNDSQKKTYDRKRKNVDSIDFNIGSIPIPQPFYTLKLSNNFSPIIPLIVYSKNNKTFPEGNLNGYQSLKSKTFDRNTALANMIIMWSGLRHFFPYQDEMKLDWDKILKEGLISAYQNKNEEENYFTLRKISHYFNDGHMWISYPDYFKLNYFSPGIKTRYMRTTKQLVVTKILGNNTELKKGDIITKIDDKNVESVIDSIKQYWSGSDHYNTQNAVKELFKGKENTAVSISLDNGNIVYLKRDFNTMNQTFFSYDNEIEMQELRNNVLYINLQNLKKITVESKIDYIKSFGKIIIDIRGYPKTSNGGVTAILATFFPDRNKVKFMSFPKIENPFYNDISYSNWKGWDFKKKEELNAKIVLLVNEGCGSFQESIAQYIKGNNYATLIGRPTGGVNGNINRRPLLNTMGYSFTGMKVRNPDGSLFHTIGVQPDIVVEDNLEDIKNGKDTFIEKAIDFLNMK</sequence>
<dbReference type="InterPro" id="IPR005151">
    <property type="entry name" value="Tail-specific_protease"/>
</dbReference>
<dbReference type="EMBL" id="FTOL01000002">
    <property type="protein sequence ID" value="SIS78995.1"/>
    <property type="molecule type" value="Genomic_DNA"/>
</dbReference>
<keyword evidence="3" id="KW-1185">Reference proteome</keyword>
<reference evidence="3" key="1">
    <citation type="submission" date="2017-01" db="EMBL/GenBank/DDBJ databases">
        <authorList>
            <person name="Varghese N."/>
            <person name="Submissions S."/>
        </authorList>
    </citation>
    <scope>NUCLEOTIDE SEQUENCE [LARGE SCALE GENOMIC DNA]</scope>
    <source>
        <strain evidence="3">DSM 18017</strain>
    </source>
</reference>
<dbReference type="InterPro" id="IPR029045">
    <property type="entry name" value="ClpP/crotonase-like_dom_sf"/>
</dbReference>
<dbReference type="SMART" id="SM00245">
    <property type="entry name" value="TSPc"/>
    <property type="match status" value="1"/>
</dbReference>